<feature type="transmembrane region" description="Helical" evidence="1">
    <location>
        <begin position="12"/>
        <end position="32"/>
    </location>
</feature>
<keyword evidence="1" id="KW-0472">Membrane</keyword>
<reference evidence="2 3" key="1">
    <citation type="journal article" date="2011" name="Stand. Genomic Sci.">
        <title>Complete genome sequence of 'Thioalkalivibrio sulfidophilus' HL-EbGr7.</title>
        <authorList>
            <person name="Muyzer G."/>
            <person name="Sorokin D.Y."/>
            <person name="Mavromatis K."/>
            <person name="Lapidus A."/>
            <person name="Clum A."/>
            <person name="Ivanova N."/>
            <person name="Pati A."/>
            <person name="d'Haeseleer P."/>
            <person name="Woyke T."/>
            <person name="Kyrpides N.C."/>
        </authorList>
    </citation>
    <scope>NUCLEOTIDE SEQUENCE [LARGE SCALE GENOMIC DNA]</scope>
    <source>
        <strain evidence="2 3">HL-EbGR7</strain>
    </source>
</reference>
<dbReference type="Proteomes" id="UP000002383">
    <property type="component" value="Chromosome"/>
</dbReference>
<protein>
    <submittedName>
        <fullName evidence="2">Uncharacterized protein</fullName>
    </submittedName>
</protein>
<keyword evidence="1" id="KW-0812">Transmembrane</keyword>
<accession>B8GLK7</accession>
<name>B8GLK7_THISH</name>
<proteinExistence type="predicted"/>
<sequence>MKQRRTDTGLVLVGLGLLGVGGYVLLSGEIFLSRLTVSEGQSMSGTGALVVGVIFVALGLYFLKESRR</sequence>
<dbReference type="HOGENOM" id="CLU_2792724_0_0_6"/>
<dbReference type="STRING" id="396588.Tgr7_2485"/>
<dbReference type="EMBL" id="CP001339">
    <property type="protein sequence ID" value="ACL73562.1"/>
    <property type="molecule type" value="Genomic_DNA"/>
</dbReference>
<organism evidence="2 3">
    <name type="scientific">Thioalkalivibrio sulfidiphilus (strain HL-EbGR7)</name>
    <dbReference type="NCBI Taxonomy" id="396588"/>
    <lineage>
        <taxon>Bacteria</taxon>
        <taxon>Pseudomonadati</taxon>
        <taxon>Pseudomonadota</taxon>
        <taxon>Gammaproteobacteria</taxon>
        <taxon>Chromatiales</taxon>
        <taxon>Ectothiorhodospiraceae</taxon>
        <taxon>Thioalkalivibrio</taxon>
    </lineage>
</organism>
<keyword evidence="3" id="KW-1185">Reference proteome</keyword>
<dbReference type="OrthoDB" id="5787089at2"/>
<evidence type="ECO:0000313" key="2">
    <source>
        <dbReference type="EMBL" id="ACL73562.1"/>
    </source>
</evidence>
<keyword evidence="1" id="KW-1133">Transmembrane helix</keyword>
<dbReference type="KEGG" id="tgr:Tgr7_2485"/>
<feature type="transmembrane region" description="Helical" evidence="1">
    <location>
        <begin position="44"/>
        <end position="63"/>
    </location>
</feature>
<evidence type="ECO:0000256" key="1">
    <source>
        <dbReference type="SAM" id="Phobius"/>
    </source>
</evidence>
<gene>
    <name evidence="2" type="ordered locus">Tgr7_2485</name>
</gene>
<dbReference type="RefSeq" id="WP_012639037.1">
    <property type="nucleotide sequence ID" value="NC_011901.1"/>
</dbReference>
<evidence type="ECO:0000313" key="3">
    <source>
        <dbReference type="Proteomes" id="UP000002383"/>
    </source>
</evidence>
<dbReference type="AlphaFoldDB" id="B8GLK7"/>